<evidence type="ECO:0000256" key="4">
    <source>
        <dbReference type="ARBA" id="ARBA00022723"/>
    </source>
</evidence>
<evidence type="ECO:0000256" key="5">
    <source>
        <dbReference type="ARBA" id="ARBA00022842"/>
    </source>
</evidence>
<dbReference type="Gene3D" id="3.40.120.10">
    <property type="entry name" value="Alpha-D-Glucose-1,6-Bisphosphate, subunit A, domain 3"/>
    <property type="match status" value="3"/>
</dbReference>
<dbReference type="CDD" id="cd03089">
    <property type="entry name" value="PMM_PGM"/>
    <property type="match status" value="1"/>
</dbReference>
<evidence type="ECO:0000256" key="1">
    <source>
        <dbReference type="ARBA" id="ARBA00001946"/>
    </source>
</evidence>
<gene>
    <name evidence="11" type="ORF">MNBD_GAMMA07-1805</name>
</gene>
<name>A0A3B0WLX2_9ZZZZ</name>
<evidence type="ECO:0000259" key="10">
    <source>
        <dbReference type="Pfam" id="PF02880"/>
    </source>
</evidence>
<dbReference type="GO" id="GO:0004615">
    <property type="term" value="F:phosphomannomutase activity"/>
    <property type="evidence" value="ECO:0007669"/>
    <property type="project" value="UniProtKB-EC"/>
</dbReference>
<dbReference type="Pfam" id="PF02878">
    <property type="entry name" value="PGM_PMM_I"/>
    <property type="match status" value="1"/>
</dbReference>
<reference evidence="11" key="1">
    <citation type="submission" date="2018-06" db="EMBL/GenBank/DDBJ databases">
        <authorList>
            <person name="Zhirakovskaya E."/>
        </authorList>
    </citation>
    <scope>NUCLEOTIDE SEQUENCE</scope>
</reference>
<dbReference type="GO" id="GO:0004614">
    <property type="term" value="F:phosphoglucomutase activity"/>
    <property type="evidence" value="ECO:0007669"/>
    <property type="project" value="UniProtKB-EC"/>
</dbReference>
<keyword evidence="6 11" id="KW-0413">Isomerase</keyword>
<dbReference type="GO" id="GO:0005975">
    <property type="term" value="P:carbohydrate metabolic process"/>
    <property type="evidence" value="ECO:0007669"/>
    <property type="project" value="InterPro"/>
</dbReference>
<evidence type="ECO:0000259" key="8">
    <source>
        <dbReference type="Pfam" id="PF02878"/>
    </source>
</evidence>
<dbReference type="AlphaFoldDB" id="A0A3B0WLX2"/>
<feature type="domain" description="Alpha-D-phosphohexomutase alpha/beta/alpha" evidence="9">
    <location>
        <begin position="152"/>
        <end position="249"/>
    </location>
</feature>
<comment type="similarity">
    <text evidence="2">Belongs to the phosphohexose mutase family.</text>
</comment>
<dbReference type="InterPro" id="IPR005841">
    <property type="entry name" value="Alpha-D-phosphohexomutase_SF"/>
</dbReference>
<feature type="domain" description="Alpha-D-phosphohexomutase C-terminal" evidence="7">
    <location>
        <begin position="389"/>
        <end position="445"/>
    </location>
</feature>
<organism evidence="11">
    <name type="scientific">hydrothermal vent metagenome</name>
    <dbReference type="NCBI Taxonomy" id="652676"/>
    <lineage>
        <taxon>unclassified sequences</taxon>
        <taxon>metagenomes</taxon>
        <taxon>ecological metagenomes</taxon>
    </lineage>
</organism>
<evidence type="ECO:0000256" key="6">
    <source>
        <dbReference type="ARBA" id="ARBA00023235"/>
    </source>
</evidence>
<evidence type="ECO:0000259" key="9">
    <source>
        <dbReference type="Pfam" id="PF02879"/>
    </source>
</evidence>
<dbReference type="InterPro" id="IPR005844">
    <property type="entry name" value="A-D-PHexomutase_a/b/a-I"/>
</dbReference>
<feature type="domain" description="Alpha-D-phosphohexomutase alpha/beta/alpha" evidence="8">
    <location>
        <begin position="8"/>
        <end position="136"/>
    </location>
</feature>
<dbReference type="PANTHER" id="PTHR43771">
    <property type="entry name" value="PHOSPHOMANNOMUTASE"/>
    <property type="match status" value="1"/>
</dbReference>
<evidence type="ECO:0000256" key="2">
    <source>
        <dbReference type="ARBA" id="ARBA00010231"/>
    </source>
</evidence>
<dbReference type="PROSITE" id="PS00710">
    <property type="entry name" value="PGM_PMM"/>
    <property type="match status" value="1"/>
</dbReference>
<dbReference type="Pfam" id="PF02879">
    <property type="entry name" value="PGM_PMM_II"/>
    <property type="match status" value="1"/>
</dbReference>
<dbReference type="EMBL" id="UOFF01000316">
    <property type="protein sequence ID" value="VAW56998.1"/>
    <property type="molecule type" value="Genomic_DNA"/>
</dbReference>
<dbReference type="InterPro" id="IPR005843">
    <property type="entry name" value="A-D-PHexomutase_C"/>
</dbReference>
<dbReference type="SUPFAM" id="SSF55957">
    <property type="entry name" value="Phosphoglucomutase, C-terminal domain"/>
    <property type="match status" value="1"/>
</dbReference>
<evidence type="ECO:0000313" key="11">
    <source>
        <dbReference type="EMBL" id="VAW56998.1"/>
    </source>
</evidence>
<accession>A0A3B0WLX2</accession>
<dbReference type="GO" id="GO:0000287">
    <property type="term" value="F:magnesium ion binding"/>
    <property type="evidence" value="ECO:0007669"/>
    <property type="project" value="InterPro"/>
</dbReference>
<dbReference type="InterPro" id="IPR016066">
    <property type="entry name" value="A-D-PHexomutase_CS"/>
</dbReference>
<protein>
    <submittedName>
        <fullName evidence="11">Phosphoglucomutase @ Phosphomannomutase</fullName>
        <ecNumber evidence="11">5.4.2.2</ecNumber>
        <ecNumber evidence="11">5.4.2.8</ecNumber>
    </submittedName>
</protein>
<feature type="domain" description="Alpha-D-phosphohexomutase alpha/beta/alpha" evidence="10">
    <location>
        <begin position="255"/>
        <end position="365"/>
    </location>
</feature>
<dbReference type="InterPro" id="IPR005846">
    <property type="entry name" value="A-D-PHexomutase_a/b/a-III"/>
</dbReference>
<dbReference type="PANTHER" id="PTHR43771:SF2">
    <property type="entry name" value="PHOSPHOMANNOMUTASE_PHOSPHOGLUCOMUTASE"/>
    <property type="match status" value="1"/>
</dbReference>
<dbReference type="InterPro" id="IPR036900">
    <property type="entry name" value="A-D-PHexomutase_C_sf"/>
</dbReference>
<proteinExistence type="inferred from homology"/>
<dbReference type="EC" id="5.4.2.8" evidence="11"/>
<keyword evidence="3" id="KW-0597">Phosphoprotein</keyword>
<dbReference type="Pfam" id="PF00408">
    <property type="entry name" value="PGM_PMM_IV"/>
    <property type="match status" value="1"/>
</dbReference>
<dbReference type="InterPro" id="IPR016055">
    <property type="entry name" value="A-D-PHexomutase_a/b/a-I/II/III"/>
</dbReference>
<sequence length="458" mass="50692">MNNVNPAIFRMYDIRGVVETDLTPDTVRKVGQAFATECLKQNVKEVCIGRDGRLHSKQLSVALTEGLNAGGCNVIDVGMVPTPVLYFATHFLETGTGIMVTGSHNPPEYNGLKMSLAGKTLYGDDITGLYDSIKADNLNSGNGNTREQPVLDEYFNRIVSDIKLTRPMKIAVDCGNGVAGVIATKLFEKLGCEVTELFCDVDGTFPNHHPDPSKLENLKDICTSIKDNQLELGLAFDGDGDRVGVIDDKQNVIWPDRQMILYSEDVLSREPGATIIYDVKSSYNLGKAIVEMGGKELMWKTGHSLIKAKMKETGAALAGEMSGHIFFKERWFGFDDGLYSAARMLELLSKKTGTSSEIFATLPDSYNTPEIQIMFEEGEHYAFMEKFKKMADFGDAEISTIDGMRVTWDKGWGLIRPSNTTPCLVLRFEAADEDSLAEFQDNFRHQMLATDTSVDLNF</sequence>
<dbReference type="SUPFAM" id="SSF53738">
    <property type="entry name" value="Phosphoglucomutase, first 3 domains"/>
    <property type="match status" value="3"/>
</dbReference>
<dbReference type="Pfam" id="PF02880">
    <property type="entry name" value="PGM_PMM_III"/>
    <property type="match status" value="1"/>
</dbReference>
<evidence type="ECO:0000259" key="7">
    <source>
        <dbReference type="Pfam" id="PF00408"/>
    </source>
</evidence>
<dbReference type="PRINTS" id="PR00509">
    <property type="entry name" value="PGMPMM"/>
</dbReference>
<keyword evidence="5" id="KW-0460">Magnesium</keyword>
<evidence type="ECO:0000256" key="3">
    <source>
        <dbReference type="ARBA" id="ARBA00022553"/>
    </source>
</evidence>
<comment type="cofactor">
    <cofactor evidence="1">
        <name>Mg(2+)</name>
        <dbReference type="ChEBI" id="CHEBI:18420"/>
    </cofactor>
</comment>
<keyword evidence="4" id="KW-0479">Metal-binding</keyword>
<dbReference type="InterPro" id="IPR005845">
    <property type="entry name" value="A-D-PHexomutase_a/b/a-II"/>
</dbReference>
<dbReference type="Gene3D" id="3.30.310.50">
    <property type="entry name" value="Alpha-D-phosphohexomutase, C-terminal domain"/>
    <property type="match status" value="1"/>
</dbReference>
<dbReference type="EC" id="5.4.2.2" evidence="11"/>